<accession>A0A0A9BJS9</accession>
<dbReference type="EMBL" id="GBRH01234304">
    <property type="protein sequence ID" value="JAD63591.1"/>
    <property type="molecule type" value="Transcribed_RNA"/>
</dbReference>
<protein>
    <submittedName>
        <fullName evidence="2">Uncharacterized protein</fullName>
    </submittedName>
</protein>
<dbReference type="AlphaFoldDB" id="A0A0A9BJS9"/>
<organism evidence="2">
    <name type="scientific">Arundo donax</name>
    <name type="common">Giant reed</name>
    <name type="synonym">Donax arundinaceus</name>
    <dbReference type="NCBI Taxonomy" id="35708"/>
    <lineage>
        <taxon>Eukaryota</taxon>
        <taxon>Viridiplantae</taxon>
        <taxon>Streptophyta</taxon>
        <taxon>Embryophyta</taxon>
        <taxon>Tracheophyta</taxon>
        <taxon>Spermatophyta</taxon>
        <taxon>Magnoliopsida</taxon>
        <taxon>Liliopsida</taxon>
        <taxon>Poales</taxon>
        <taxon>Poaceae</taxon>
        <taxon>PACMAD clade</taxon>
        <taxon>Arundinoideae</taxon>
        <taxon>Arundineae</taxon>
        <taxon>Arundo</taxon>
    </lineage>
</organism>
<evidence type="ECO:0000313" key="2">
    <source>
        <dbReference type="EMBL" id="JAD63591.1"/>
    </source>
</evidence>
<evidence type="ECO:0000256" key="1">
    <source>
        <dbReference type="SAM" id="Phobius"/>
    </source>
</evidence>
<keyword evidence="1" id="KW-0812">Transmembrane</keyword>
<keyword evidence="1" id="KW-0472">Membrane</keyword>
<keyword evidence="1" id="KW-1133">Transmembrane helix</keyword>
<proteinExistence type="predicted"/>
<name>A0A0A9BJS9_ARUDO</name>
<sequence length="39" mass="4483">MIFVLVKRYTNVIQASVLSLHVIWLPVACSFFCGKKEEI</sequence>
<feature type="transmembrane region" description="Helical" evidence="1">
    <location>
        <begin position="12"/>
        <end position="33"/>
    </location>
</feature>
<reference evidence="2" key="2">
    <citation type="journal article" date="2015" name="Data Brief">
        <title>Shoot transcriptome of the giant reed, Arundo donax.</title>
        <authorList>
            <person name="Barrero R.A."/>
            <person name="Guerrero F.D."/>
            <person name="Moolhuijzen P."/>
            <person name="Goolsby J.A."/>
            <person name="Tidwell J."/>
            <person name="Bellgard S.E."/>
            <person name="Bellgard M.I."/>
        </authorList>
    </citation>
    <scope>NUCLEOTIDE SEQUENCE</scope>
    <source>
        <tissue evidence="2">Shoot tissue taken approximately 20 cm above the soil surface</tissue>
    </source>
</reference>
<reference evidence="2" key="1">
    <citation type="submission" date="2014-09" db="EMBL/GenBank/DDBJ databases">
        <authorList>
            <person name="Magalhaes I.L.F."/>
            <person name="Oliveira U."/>
            <person name="Santos F.R."/>
            <person name="Vidigal T.H.D.A."/>
            <person name="Brescovit A.D."/>
            <person name="Santos A.J."/>
        </authorList>
    </citation>
    <scope>NUCLEOTIDE SEQUENCE</scope>
    <source>
        <tissue evidence="2">Shoot tissue taken approximately 20 cm above the soil surface</tissue>
    </source>
</reference>